<dbReference type="HOGENOM" id="CLU_2621569_0_0_1"/>
<reference evidence="1 2" key="1">
    <citation type="journal article" date="2008" name="PLoS Genet.">
        <title>Genomic islands in the pathogenic filamentous fungus Aspergillus fumigatus.</title>
        <authorList>
            <person name="Fedorova N.D."/>
            <person name="Khaldi N."/>
            <person name="Joardar V.S."/>
            <person name="Maiti R."/>
            <person name="Amedeo P."/>
            <person name="Anderson M.J."/>
            <person name="Crabtree J."/>
            <person name="Silva J.C."/>
            <person name="Badger J.H."/>
            <person name="Albarraq A."/>
            <person name="Angiuoli S."/>
            <person name="Bussey H."/>
            <person name="Bowyer P."/>
            <person name="Cotty P.J."/>
            <person name="Dyer P.S."/>
            <person name="Egan A."/>
            <person name="Galens K."/>
            <person name="Fraser-Liggett C.M."/>
            <person name="Haas B.J."/>
            <person name="Inman J.M."/>
            <person name="Kent R."/>
            <person name="Lemieux S."/>
            <person name="Malavazi I."/>
            <person name="Orvis J."/>
            <person name="Roemer T."/>
            <person name="Ronning C.M."/>
            <person name="Sundaram J.P."/>
            <person name="Sutton G."/>
            <person name="Turner G."/>
            <person name="Venter J.C."/>
            <person name="White O.R."/>
            <person name="Whitty B.R."/>
            <person name="Youngman P."/>
            <person name="Wolfe K.H."/>
            <person name="Goldman G.H."/>
            <person name="Wortman J.R."/>
            <person name="Jiang B."/>
            <person name="Denning D.W."/>
            <person name="Nierman W.C."/>
        </authorList>
    </citation>
    <scope>NUCLEOTIDE SEQUENCE [LARGE SCALE GENOMIC DNA]</scope>
    <source>
        <strain evidence="2">ATCC 1007 / CBS 513.65 / DSM 816 / NCTC 3887 / NRRL 1</strain>
    </source>
</reference>
<dbReference type="VEuPathDB" id="FungiDB:ACLA_098300"/>
<gene>
    <name evidence="1" type="ORF">ACLA_098300</name>
</gene>
<keyword evidence="2" id="KW-1185">Reference proteome</keyword>
<proteinExistence type="predicted"/>
<accession>A1CMV1</accession>
<dbReference type="Proteomes" id="UP000006701">
    <property type="component" value="Unassembled WGS sequence"/>
</dbReference>
<dbReference type="EMBL" id="DS027058">
    <property type="protein sequence ID" value="EAW08888.1"/>
    <property type="molecule type" value="Genomic_DNA"/>
</dbReference>
<sequence length="78" mass="8460">MPHDVAMYEARPSPAGVAYDERGFKPAGMELSVSAVLSDAWNKFSVFFQDLPGPSGVISLKAKQHLKQAACLGFDEDM</sequence>
<protein>
    <submittedName>
        <fullName evidence="1">Uncharacterized protein</fullName>
    </submittedName>
</protein>
<dbReference type="AlphaFoldDB" id="A1CMV1"/>
<name>A1CMV1_ASPCL</name>
<dbReference type="RefSeq" id="XP_001270314.1">
    <property type="nucleotide sequence ID" value="XM_001270313.1"/>
</dbReference>
<organism evidence="1 2">
    <name type="scientific">Aspergillus clavatus (strain ATCC 1007 / CBS 513.65 / DSM 816 / NCTC 3887 / NRRL 1 / QM 1276 / 107)</name>
    <dbReference type="NCBI Taxonomy" id="344612"/>
    <lineage>
        <taxon>Eukaryota</taxon>
        <taxon>Fungi</taxon>
        <taxon>Dikarya</taxon>
        <taxon>Ascomycota</taxon>
        <taxon>Pezizomycotina</taxon>
        <taxon>Eurotiomycetes</taxon>
        <taxon>Eurotiomycetidae</taxon>
        <taxon>Eurotiales</taxon>
        <taxon>Aspergillaceae</taxon>
        <taxon>Aspergillus</taxon>
        <taxon>Aspergillus subgen. Fumigati</taxon>
    </lineage>
</organism>
<dbReference type="KEGG" id="act:ACLA_098300"/>
<evidence type="ECO:0000313" key="2">
    <source>
        <dbReference type="Proteomes" id="UP000006701"/>
    </source>
</evidence>
<dbReference type="GeneID" id="4702438"/>
<evidence type="ECO:0000313" key="1">
    <source>
        <dbReference type="EMBL" id="EAW08888.1"/>
    </source>
</evidence>